<evidence type="ECO:0000313" key="3">
    <source>
        <dbReference type="Proteomes" id="UP000481643"/>
    </source>
</evidence>
<dbReference type="AlphaFoldDB" id="A0A6L3YTM9"/>
<gene>
    <name evidence="2" type="ORF">F9L08_08295</name>
</gene>
<proteinExistence type="predicted"/>
<dbReference type="Proteomes" id="UP000481643">
    <property type="component" value="Unassembled WGS sequence"/>
</dbReference>
<accession>A0A6L3YTM9</accession>
<feature type="region of interest" description="Disordered" evidence="1">
    <location>
        <begin position="58"/>
        <end position="88"/>
    </location>
</feature>
<organism evidence="2 3">
    <name type="scientific">Brucella tritici</name>
    <dbReference type="NCBI Taxonomy" id="94626"/>
    <lineage>
        <taxon>Bacteria</taxon>
        <taxon>Pseudomonadati</taxon>
        <taxon>Pseudomonadota</taxon>
        <taxon>Alphaproteobacteria</taxon>
        <taxon>Hyphomicrobiales</taxon>
        <taxon>Brucellaceae</taxon>
        <taxon>Brucella/Ochrobactrum group</taxon>
        <taxon>Brucella</taxon>
    </lineage>
</organism>
<sequence>MSGYLMIHGDDATLKSYKSSTVGTKSVLRLELEVSDHLQLGYLLRACAAFQVDQKAARTATKPKSKSKNDLKALPAPMLQLPYHGDEQ</sequence>
<comment type="caution">
    <text evidence="2">The sequence shown here is derived from an EMBL/GenBank/DDBJ whole genome shotgun (WGS) entry which is preliminary data.</text>
</comment>
<evidence type="ECO:0000256" key="1">
    <source>
        <dbReference type="SAM" id="MobiDB-lite"/>
    </source>
</evidence>
<dbReference type="RefSeq" id="WP_151651509.1">
    <property type="nucleotide sequence ID" value="NZ_WBVX01000006.1"/>
</dbReference>
<protein>
    <submittedName>
        <fullName evidence="2">Uncharacterized protein</fullName>
    </submittedName>
</protein>
<reference evidence="2 3" key="1">
    <citation type="submission" date="2019-09" db="EMBL/GenBank/DDBJ databases">
        <title>Taxonomic organization of the family Brucellaceae based on a phylogenomic approach.</title>
        <authorList>
            <person name="Leclercq S."/>
            <person name="Cloeckaert A."/>
            <person name="Zygmunt M.S."/>
        </authorList>
    </citation>
    <scope>NUCLEOTIDE SEQUENCE [LARGE SCALE GENOMIC DNA]</scope>
    <source>
        <strain evidence="2 3">WS1830</strain>
    </source>
</reference>
<evidence type="ECO:0000313" key="2">
    <source>
        <dbReference type="EMBL" id="KAB2687544.1"/>
    </source>
</evidence>
<name>A0A6L3YTM9_9HYPH</name>
<dbReference type="EMBL" id="WBVX01000006">
    <property type="protein sequence ID" value="KAB2687544.1"/>
    <property type="molecule type" value="Genomic_DNA"/>
</dbReference>